<dbReference type="Gene3D" id="1.50.10.160">
    <property type="match status" value="1"/>
</dbReference>
<reference evidence="1 2" key="1">
    <citation type="submission" date="2015-11" db="EMBL/GenBank/DDBJ databases">
        <title>Genomic analysis of 38 Legionella species identifies large and diverse effector repertoires.</title>
        <authorList>
            <person name="Burstein D."/>
            <person name="Amaro F."/>
            <person name="Zusman T."/>
            <person name="Lifshitz Z."/>
            <person name="Cohen O."/>
            <person name="Gilbert J.A."/>
            <person name="Pupko T."/>
            <person name="Shuman H.A."/>
            <person name="Segal G."/>
        </authorList>
    </citation>
    <scope>NUCLEOTIDE SEQUENCE [LARGE SCALE GENOMIC DNA]</scope>
    <source>
        <strain evidence="1 2">WA-270A-C2</strain>
    </source>
</reference>
<name>A0A0W0XLU0_9GAMM</name>
<dbReference type="InterPro" id="IPR008930">
    <property type="entry name" value="Terpenoid_cyclase/PrenylTrfase"/>
</dbReference>
<accession>A0A0W0XLU0</accession>
<evidence type="ECO:0000313" key="1">
    <source>
        <dbReference type="EMBL" id="KTD45543.1"/>
    </source>
</evidence>
<comment type="caution">
    <text evidence="1">The sequence shown here is derived from an EMBL/GenBank/DDBJ whole genome shotgun (WGS) entry which is preliminary data.</text>
</comment>
<dbReference type="SUPFAM" id="SSF48239">
    <property type="entry name" value="Terpenoid cyclases/Protein prenyltransferases"/>
    <property type="match status" value="1"/>
</dbReference>
<sequence>MADLSFLKYPLEYPLGITGADALSTAQVAAVPSLDNPGKPARPLLLKQLRDMQLPDGGWGEPTIFNAYDRYIGTLAAIWALSEWNEAADQNRIAQAREVLNDSAEQLSQETRDSLKKASVFLKTHS</sequence>
<dbReference type="AlphaFoldDB" id="A0A0W0XLU0"/>
<gene>
    <name evidence="1" type="ORF">Lrub_2340</name>
</gene>
<dbReference type="STRING" id="458.Lrub_2340"/>
<protein>
    <submittedName>
        <fullName evidence="1">Uncharacterized protein</fullName>
    </submittedName>
</protein>
<proteinExistence type="predicted"/>
<evidence type="ECO:0000313" key="2">
    <source>
        <dbReference type="Proteomes" id="UP000054608"/>
    </source>
</evidence>
<dbReference type="PATRIC" id="fig|458.5.peg.2443"/>
<dbReference type="Proteomes" id="UP000054608">
    <property type="component" value="Unassembled WGS sequence"/>
</dbReference>
<dbReference type="EMBL" id="LNYT01000022">
    <property type="protein sequence ID" value="KTD45543.1"/>
    <property type="molecule type" value="Genomic_DNA"/>
</dbReference>
<dbReference type="RefSeq" id="WP_133134026.1">
    <property type="nucleotide sequence ID" value="NZ_CAAAIN010000002.1"/>
</dbReference>
<organism evidence="1 2">
    <name type="scientific">Legionella rubrilucens</name>
    <dbReference type="NCBI Taxonomy" id="458"/>
    <lineage>
        <taxon>Bacteria</taxon>
        <taxon>Pseudomonadati</taxon>
        <taxon>Pseudomonadota</taxon>
        <taxon>Gammaproteobacteria</taxon>
        <taxon>Legionellales</taxon>
        <taxon>Legionellaceae</taxon>
        <taxon>Legionella</taxon>
    </lineage>
</organism>
<keyword evidence="2" id="KW-1185">Reference proteome</keyword>